<dbReference type="NCBIfam" id="TIGR02550">
    <property type="entry name" value="flagell_flgL"/>
    <property type="match status" value="1"/>
</dbReference>
<accession>A0ABM7MYM3</accession>
<comment type="subcellular location">
    <subcellularLocation>
        <location evidence="1">Bacterial flagellum</location>
    </subcellularLocation>
    <subcellularLocation>
        <location evidence="2">Secreted</location>
    </subcellularLocation>
</comment>
<dbReference type="InterPro" id="IPR001492">
    <property type="entry name" value="Flagellin"/>
</dbReference>
<dbReference type="PANTHER" id="PTHR42792:SF1">
    <property type="entry name" value="FLAGELLAR HOOK-ASSOCIATED PROTEIN 3"/>
    <property type="match status" value="1"/>
</dbReference>
<keyword evidence="7" id="KW-0282">Flagellum</keyword>
<evidence type="ECO:0000256" key="1">
    <source>
        <dbReference type="ARBA" id="ARBA00004365"/>
    </source>
</evidence>
<keyword evidence="5" id="KW-0975">Bacterial flagellum</keyword>
<evidence type="ECO:0000256" key="4">
    <source>
        <dbReference type="ARBA" id="ARBA00022525"/>
    </source>
</evidence>
<protein>
    <submittedName>
        <fullName evidence="7">Flagellar hook-filament junction protein FlgL</fullName>
    </submittedName>
</protein>
<comment type="similarity">
    <text evidence="3">Belongs to the bacterial flagellin family.</text>
</comment>
<dbReference type="EMBL" id="AP024329">
    <property type="protein sequence ID" value="BCQ34289.1"/>
    <property type="molecule type" value="Genomic_DNA"/>
</dbReference>
<organism evidence="7 8">
    <name type="scientific">Erwinia rhapontici</name>
    <name type="common">Pectobacterium rhapontici</name>
    <dbReference type="NCBI Taxonomy" id="55212"/>
    <lineage>
        <taxon>Bacteria</taxon>
        <taxon>Pseudomonadati</taxon>
        <taxon>Pseudomonadota</taxon>
        <taxon>Gammaproteobacteria</taxon>
        <taxon>Enterobacterales</taxon>
        <taxon>Erwiniaceae</taxon>
        <taxon>Erwinia</taxon>
    </lineage>
</organism>
<name>A0ABM7MYM3_ERWRD</name>
<dbReference type="Pfam" id="PF00669">
    <property type="entry name" value="Flagellin_N"/>
    <property type="match status" value="1"/>
</dbReference>
<evidence type="ECO:0000256" key="3">
    <source>
        <dbReference type="ARBA" id="ARBA00005709"/>
    </source>
</evidence>
<evidence type="ECO:0000313" key="8">
    <source>
        <dbReference type="Proteomes" id="UP000677515"/>
    </source>
</evidence>
<dbReference type="Gene3D" id="1.20.1330.10">
    <property type="entry name" value="f41 fragment of flagellin, N-terminal domain"/>
    <property type="match status" value="1"/>
</dbReference>
<sequence length="322" mass="34351">MRLSTGMIYDQQMRGIQTSQASWLKVGQQLATGNRVNSPSDDPVAAAQAVVVSQSQAATEQYKTARVFATQNQSTEETTLKQAVDVIISAKTTVVAASNGTLSDDDRTSYATQLEGIRAQLLNLANSTDGNGRYLFAGYESDKAPFTTDATTGDTTYNGGSSPITQKVDASRTLTVNHTGKQVFDSLTSSAQKEPDGTPSESNIFTILDTAIKSLKVPLNDADQTAIDAQAVQMGKANRGLSNAQENVSKVRAEIGTNLDELSKLDAKGDDTILNLKTQMSGLIGADTTETISSYTMKQAALQASYTVFQQMSKLSLFNLNS</sequence>
<keyword evidence="8" id="KW-1185">Reference proteome</keyword>
<evidence type="ECO:0000256" key="2">
    <source>
        <dbReference type="ARBA" id="ARBA00004613"/>
    </source>
</evidence>
<evidence type="ECO:0000259" key="6">
    <source>
        <dbReference type="Pfam" id="PF00669"/>
    </source>
</evidence>
<reference evidence="7 8" key="1">
    <citation type="submission" date="2021-01" db="EMBL/GenBank/DDBJ databases">
        <title>Complete genome sequence of Erwinia rhapontici MAFF 311153.</title>
        <authorList>
            <person name="Morohoshi T."/>
            <person name="Someya N."/>
        </authorList>
    </citation>
    <scope>NUCLEOTIDE SEQUENCE [LARGE SCALE GENOMIC DNA]</scope>
    <source>
        <strain evidence="7 8">MAFF 311153</strain>
    </source>
</reference>
<evidence type="ECO:0000256" key="5">
    <source>
        <dbReference type="ARBA" id="ARBA00023143"/>
    </source>
</evidence>
<dbReference type="SUPFAM" id="SSF64518">
    <property type="entry name" value="Phase 1 flagellin"/>
    <property type="match status" value="1"/>
</dbReference>
<dbReference type="InterPro" id="IPR013384">
    <property type="entry name" value="Flagell_FlgL"/>
</dbReference>
<dbReference type="InterPro" id="IPR001029">
    <property type="entry name" value="Flagellin_N"/>
</dbReference>
<evidence type="ECO:0000313" key="7">
    <source>
        <dbReference type="EMBL" id="BCQ34289.1"/>
    </source>
</evidence>
<proteinExistence type="inferred from homology"/>
<keyword evidence="7" id="KW-0966">Cell projection</keyword>
<keyword evidence="4" id="KW-0964">Secreted</keyword>
<dbReference type="Proteomes" id="UP000677515">
    <property type="component" value="Chromosome"/>
</dbReference>
<keyword evidence="7" id="KW-0969">Cilium</keyword>
<gene>
    <name evidence="7" type="ORF">ERHA53_16320</name>
</gene>
<dbReference type="RefSeq" id="WP_200640447.1">
    <property type="nucleotide sequence ID" value="NZ_AP024329.1"/>
</dbReference>
<feature type="domain" description="Flagellin N-terminal" evidence="6">
    <location>
        <begin position="4"/>
        <end position="139"/>
    </location>
</feature>
<dbReference type="PANTHER" id="PTHR42792">
    <property type="entry name" value="FLAGELLIN"/>
    <property type="match status" value="1"/>
</dbReference>